<name>K1RYD9_MAGGI</name>
<proteinExistence type="predicted"/>
<accession>K1RYD9</accession>
<reference evidence="1" key="1">
    <citation type="journal article" date="2012" name="Nature">
        <title>The oyster genome reveals stress adaptation and complexity of shell formation.</title>
        <authorList>
            <person name="Zhang G."/>
            <person name="Fang X."/>
            <person name="Guo X."/>
            <person name="Li L."/>
            <person name="Luo R."/>
            <person name="Xu F."/>
            <person name="Yang P."/>
            <person name="Zhang L."/>
            <person name="Wang X."/>
            <person name="Qi H."/>
            <person name="Xiong Z."/>
            <person name="Que H."/>
            <person name="Xie Y."/>
            <person name="Holland P.W."/>
            <person name="Paps J."/>
            <person name="Zhu Y."/>
            <person name="Wu F."/>
            <person name="Chen Y."/>
            <person name="Wang J."/>
            <person name="Peng C."/>
            <person name="Meng J."/>
            <person name="Yang L."/>
            <person name="Liu J."/>
            <person name="Wen B."/>
            <person name="Zhang N."/>
            <person name="Huang Z."/>
            <person name="Zhu Q."/>
            <person name="Feng Y."/>
            <person name="Mount A."/>
            <person name="Hedgecock D."/>
            <person name="Xu Z."/>
            <person name="Liu Y."/>
            <person name="Domazet-Loso T."/>
            <person name="Du Y."/>
            <person name="Sun X."/>
            <person name="Zhang S."/>
            <person name="Liu B."/>
            <person name="Cheng P."/>
            <person name="Jiang X."/>
            <person name="Li J."/>
            <person name="Fan D."/>
            <person name="Wang W."/>
            <person name="Fu W."/>
            <person name="Wang T."/>
            <person name="Wang B."/>
            <person name="Zhang J."/>
            <person name="Peng Z."/>
            <person name="Li Y."/>
            <person name="Li N."/>
            <person name="Wang J."/>
            <person name="Chen M."/>
            <person name="He Y."/>
            <person name="Tan F."/>
            <person name="Song X."/>
            <person name="Zheng Q."/>
            <person name="Huang R."/>
            <person name="Yang H."/>
            <person name="Du X."/>
            <person name="Chen L."/>
            <person name="Yang M."/>
            <person name="Gaffney P.M."/>
            <person name="Wang S."/>
            <person name="Luo L."/>
            <person name="She Z."/>
            <person name="Ming Y."/>
            <person name="Huang W."/>
            <person name="Zhang S."/>
            <person name="Huang B."/>
            <person name="Zhang Y."/>
            <person name="Qu T."/>
            <person name="Ni P."/>
            <person name="Miao G."/>
            <person name="Wang J."/>
            <person name="Wang Q."/>
            <person name="Steinberg C.E."/>
            <person name="Wang H."/>
            <person name="Li N."/>
            <person name="Qian L."/>
            <person name="Zhang G."/>
            <person name="Li Y."/>
            <person name="Yang H."/>
            <person name="Liu X."/>
            <person name="Wang J."/>
            <person name="Yin Y."/>
            <person name="Wang J."/>
        </authorList>
    </citation>
    <scope>NUCLEOTIDE SEQUENCE [LARGE SCALE GENOMIC DNA]</scope>
    <source>
        <strain evidence="1">05x7-T-G4-1.051#20</strain>
    </source>
</reference>
<sequence length="187" mass="20471">MCYIRKLKRTAVTVKESIVIITGDVRSFGVGLSDEDVLSQHFFVSMEESVEAVIGTFVRIHTATTRSYSIQRGVTEEVCGTSKLWVRGPTHTSLGQMAPKFAKPLFGSGVAAGRHNACSRHSTRTDLYRQDHEAFADPTDGNPCSIGVPHKVNDDTVTCSQRRCPYGYACVGRKNMFAVCCPIGHGK</sequence>
<dbReference type="EMBL" id="JH818820">
    <property type="protein sequence ID" value="EKC40026.1"/>
    <property type="molecule type" value="Genomic_DNA"/>
</dbReference>
<protein>
    <submittedName>
        <fullName evidence="1">Uncharacterized protein</fullName>
    </submittedName>
</protein>
<dbReference type="AlphaFoldDB" id="K1RYD9"/>
<gene>
    <name evidence="1" type="ORF">CGI_10010022</name>
</gene>
<dbReference type="InParanoid" id="K1RYD9"/>
<evidence type="ECO:0000313" key="1">
    <source>
        <dbReference type="EMBL" id="EKC40026.1"/>
    </source>
</evidence>
<organism evidence="1">
    <name type="scientific">Magallana gigas</name>
    <name type="common">Pacific oyster</name>
    <name type="synonym">Crassostrea gigas</name>
    <dbReference type="NCBI Taxonomy" id="29159"/>
    <lineage>
        <taxon>Eukaryota</taxon>
        <taxon>Metazoa</taxon>
        <taxon>Spiralia</taxon>
        <taxon>Lophotrochozoa</taxon>
        <taxon>Mollusca</taxon>
        <taxon>Bivalvia</taxon>
        <taxon>Autobranchia</taxon>
        <taxon>Pteriomorphia</taxon>
        <taxon>Ostreida</taxon>
        <taxon>Ostreoidea</taxon>
        <taxon>Ostreidae</taxon>
        <taxon>Magallana</taxon>
    </lineage>
</organism>
<dbReference type="HOGENOM" id="CLU_1449047_0_0_1"/>